<sequence length="332" mass="37613">MASPLYDIAEERKSAHAIALIERKFQDAMQALAESRDLAIHALRGTTQHKGSNDAQLISTPTVTSQEVAGTIASGTAIEVNRVSLPILPRPSCFCLDLIEMGGVVRQRMIEHLDALTQKMLVSLVTEKWKWAETWFWETIGLEKLAPITQYQIAPTVENYWKIQPGYRPTQLQMSRFHWPALDWIPFAEIRDKLIMHGNEIDLTDVILTAMQSYCLEVPDEPLDIDMPSADLTALMLPLVPTPQASRPHTTTLYRLREYIDHLNVIRTSKGPSTASSHRARMSKSLEARFVLTLSDINAPFKLEQSFFDQFPLLFCEEAVARGTFRSIYDTN</sequence>
<dbReference type="Proteomes" id="UP000054466">
    <property type="component" value="Unassembled WGS sequence"/>
</dbReference>
<dbReference type="RefSeq" id="XP_016249763.1">
    <property type="nucleotide sequence ID" value="XM_016392244.1"/>
</dbReference>
<dbReference type="VEuPathDB" id="FungiDB:PV07_05359"/>
<evidence type="ECO:0000313" key="1">
    <source>
        <dbReference type="EMBL" id="KIW29547.1"/>
    </source>
</evidence>
<evidence type="ECO:0000313" key="2">
    <source>
        <dbReference type="Proteomes" id="UP000054466"/>
    </source>
</evidence>
<gene>
    <name evidence="1" type="ORF">PV07_05359</name>
</gene>
<accession>A0A0D2AWB6</accession>
<dbReference type="Pfam" id="PF11905">
    <property type="entry name" value="DUF3425"/>
    <property type="match status" value="1"/>
</dbReference>
<dbReference type="InterPro" id="IPR021833">
    <property type="entry name" value="DUF3425"/>
</dbReference>
<proteinExistence type="predicted"/>
<dbReference type="EMBL" id="KN847042">
    <property type="protein sequence ID" value="KIW29547.1"/>
    <property type="molecule type" value="Genomic_DNA"/>
</dbReference>
<protein>
    <submittedName>
        <fullName evidence="1">Uncharacterized protein</fullName>
    </submittedName>
</protein>
<reference evidence="1 2" key="1">
    <citation type="submission" date="2015-01" db="EMBL/GenBank/DDBJ databases">
        <title>The Genome Sequence of Cladophialophora immunda CBS83496.</title>
        <authorList>
            <consortium name="The Broad Institute Genomics Platform"/>
            <person name="Cuomo C."/>
            <person name="de Hoog S."/>
            <person name="Gorbushina A."/>
            <person name="Stielow B."/>
            <person name="Teixiera M."/>
            <person name="Abouelleil A."/>
            <person name="Chapman S.B."/>
            <person name="Priest M."/>
            <person name="Young S.K."/>
            <person name="Wortman J."/>
            <person name="Nusbaum C."/>
            <person name="Birren B."/>
        </authorList>
    </citation>
    <scope>NUCLEOTIDE SEQUENCE [LARGE SCALE GENOMIC DNA]</scope>
    <source>
        <strain evidence="1 2">CBS 83496</strain>
    </source>
</reference>
<dbReference type="HOGENOM" id="CLU_836792_0_0_1"/>
<dbReference type="OrthoDB" id="10261951at2759"/>
<dbReference type="AlphaFoldDB" id="A0A0D2AWB6"/>
<name>A0A0D2AWB6_9EURO</name>
<keyword evidence="2" id="KW-1185">Reference proteome</keyword>
<organism evidence="1 2">
    <name type="scientific">Cladophialophora immunda</name>
    <dbReference type="NCBI Taxonomy" id="569365"/>
    <lineage>
        <taxon>Eukaryota</taxon>
        <taxon>Fungi</taxon>
        <taxon>Dikarya</taxon>
        <taxon>Ascomycota</taxon>
        <taxon>Pezizomycotina</taxon>
        <taxon>Eurotiomycetes</taxon>
        <taxon>Chaetothyriomycetidae</taxon>
        <taxon>Chaetothyriales</taxon>
        <taxon>Herpotrichiellaceae</taxon>
        <taxon>Cladophialophora</taxon>
    </lineage>
</organism>
<dbReference type="GeneID" id="27344553"/>